<protein>
    <submittedName>
        <fullName evidence="1">Uncharacterized protein</fullName>
    </submittedName>
</protein>
<proteinExistence type="predicted"/>
<keyword evidence="2" id="KW-1185">Reference proteome</keyword>
<comment type="caution">
    <text evidence="1">The sequence shown here is derived from an EMBL/GenBank/DDBJ whole genome shotgun (WGS) entry which is preliminary data.</text>
</comment>
<name>A0ABP9NM03_9PSEU</name>
<dbReference type="Proteomes" id="UP001500804">
    <property type="component" value="Unassembled WGS sequence"/>
</dbReference>
<gene>
    <name evidence="1" type="ORF">GCM10023320_23700</name>
</gene>
<evidence type="ECO:0000313" key="1">
    <source>
        <dbReference type="EMBL" id="GAA5118880.1"/>
    </source>
</evidence>
<accession>A0ABP9NM03</accession>
<organism evidence="1 2">
    <name type="scientific">Pseudonocardia adelaidensis</name>
    <dbReference type="NCBI Taxonomy" id="648754"/>
    <lineage>
        <taxon>Bacteria</taxon>
        <taxon>Bacillati</taxon>
        <taxon>Actinomycetota</taxon>
        <taxon>Actinomycetes</taxon>
        <taxon>Pseudonocardiales</taxon>
        <taxon>Pseudonocardiaceae</taxon>
        <taxon>Pseudonocardia</taxon>
    </lineage>
</organism>
<dbReference type="EMBL" id="BAABJO010000007">
    <property type="protein sequence ID" value="GAA5118880.1"/>
    <property type="molecule type" value="Genomic_DNA"/>
</dbReference>
<sequence length="291" mass="30964">MLSKRFAQIPDEAKVRGEAKADALLRTASFRKRSQSVLGIDATEPAAILPAAPMIKMTEPELRNLRNFVTTLLPAAQAPAPAGAVVHDKIALQFIRVACIDETNGWFGTEAGSDEISIGGVRFDTDGRTAEIGSVDLGGNWDDGDVRDFKPPKSIFSYSLRGGLTFPRAVFATLVLVERDGGGMEKIIDEVVKKIAAEVKTSLAALLGAAIGGAAGGPVGVLIGLAVGYAVDKLVAWLGSLWEDIAFIPRTIEVQVPSRTSTFSGSLTMPSTVVRFRGPGEYACRYQWVLS</sequence>
<reference evidence="2" key="1">
    <citation type="journal article" date="2019" name="Int. J. Syst. Evol. Microbiol.">
        <title>The Global Catalogue of Microorganisms (GCM) 10K type strain sequencing project: providing services to taxonomists for standard genome sequencing and annotation.</title>
        <authorList>
            <consortium name="The Broad Institute Genomics Platform"/>
            <consortium name="The Broad Institute Genome Sequencing Center for Infectious Disease"/>
            <person name="Wu L."/>
            <person name="Ma J."/>
        </authorList>
    </citation>
    <scope>NUCLEOTIDE SEQUENCE [LARGE SCALE GENOMIC DNA]</scope>
    <source>
        <strain evidence="2">JCM 18302</strain>
    </source>
</reference>
<evidence type="ECO:0000313" key="2">
    <source>
        <dbReference type="Proteomes" id="UP001500804"/>
    </source>
</evidence>